<keyword evidence="5" id="KW-0547">Nucleotide-binding</keyword>
<evidence type="ECO:0000256" key="5">
    <source>
        <dbReference type="ARBA" id="ARBA00022840"/>
    </source>
</evidence>
<dbReference type="GO" id="GO:0003723">
    <property type="term" value="F:RNA binding"/>
    <property type="evidence" value="ECO:0007669"/>
    <property type="project" value="InterPro"/>
</dbReference>
<keyword evidence="2" id="KW-0808">Transferase</keyword>
<evidence type="ECO:0000256" key="3">
    <source>
        <dbReference type="ARBA" id="ARBA00022695"/>
    </source>
</evidence>
<dbReference type="GO" id="GO:0016787">
    <property type="term" value="F:hydrolase activity"/>
    <property type="evidence" value="ECO:0007669"/>
    <property type="project" value="UniProtKB-KW"/>
</dbReference>
<feature type="domain" description="RdRp catalytic" evidence="7">
    <location>
        <begin position="554"/>
        <end position="694"/>
    </location>
</feature>
<keyword evidence="6" id="KW-0693">Viral RNA replication</keyword>
<dbReference type="GO" id="GO:0003968">
    <property type="term" value="F:RNA-directed RNA polymerase activity"/>
    <property type="evidence" value="ECO:0007669"/>
    <property type="project" value="UniProtKB-KW"/>
</dbReference>
<dbReference type="InterPro" id="IPR027351">
    <property type="entry name" value="(+)RNA_virus_helicase_core_dom"/>
</dbReference>
<dbReference type="GO" id="GO:0005524">
    <property type="term" value="F:ATP binding"/>
    <property type="evidence" value="ECO:0007669"/>
    <property type="project" value="UniProtKB-KW"/>
</dbReference>
<dbReference type="Pfam" id="PF00978">
    <property type="entry name" value="RdRP_2"/>
    <property type="match status" value="1"/>
</dbReference>
<dbReference type="SUPFAM" id="SSF56672">
    <property type="entry name" value="DNA/RNA polymerases"/>
    <property type="match status" value="1"/>
</dbReference>
<dbReference type="InterPro" id="IPR007094">
    <property type="entry name" value="RNA-dir_pol_PSvirus"/>
</dbReference>
<dbReference type="PROSITE" id="PS50507">
    <property type="entry name" value="RDRP_SSRNA_POS"/>
    <property type="match status" value="1"/>
</dbReference>
<evidence type="ECO:0000256" key="6">
    <source>
        <dbReference type="ARBA" id="ARBA00022953"/>
    </source>
</evidence>
<keyword evidence="1" id="KW-0696">RNA-directed RNA polymerase</keyword>
<evidence type="ECO:0000256" key="2">
    <source>
        <dbReference type="ARBA" id="ARBA00022679"/>
    </source>
</evidence>
<dbReference type="InterPro" id="IPR043502">
    <property type="entry name" value="DNA/RNA_pol_sf"/>
</dbReference>
<name>A0A7G3KIM7_9VIRU</name>
<evidence type="ECO:0000313" key="8">
    <source>
        <dbReference type="EMBL" id="QED43020.1"/>
    </source>
</evidence>
<evidence type="ECO:0000256" key="1">
    <source>
        <dbReference type="ARBA" id="ARBA00022484"/>
    </source>
</evidence>
<dbReference type="GO" id="GO:0006351">
    <property type="term" value="P:DNA-templated transcription"/>
    <property type="evidence" value="ECO:0007669"/>
    <property type="project" value="InterPro"/>
</dbReference>
<keyword evidence="4" id="KW-0378">Hydrolase</keyword>
<protein>
    <submittedName>
        <fullName evidence="8">Putative RdRp</fullName>
    </submittedName>
</protein>
<dbReference type="Pfam" id="PF01443">
    <property type="entry name" value="Viral_helicase1"/>
    <property type="match status" value="1"/>
</dbReference>
<dbReference type="InterPro" id="IPR001788">
    <property type="entry name" value="RNA-dep_RNA_pol_alsuvir"/>
</dbReference>
<keyword evidence="5" id="KW-0067">ATP-binding</keyword>
<dbReference type="GO" id="GO:0039694">
    <property type="term" value="P:viral RNA genome replication"/>
    <property type="evidence" value="ECO:0007669"/>
    <property type="project" value="InterPro"/>
</dbReference>
<reference evidence="8" key="1">
    <citation type="submission" date="2018-11" db="EMBL/GenBank/DDBJ databases">
        <authorList>
            <person name="Jo Y."/>
            <person name="Cho W.K."/>
        </authorList>
    </citation>
    <scope>NUCLEOTIDE SEQUENCE</scope>
    <source>
        <strain evidence="8">Won</strain>
    </source>
</reference>
<keyword evidence="3" id="KW-0548">Nucleotidyltransferase</keyword>
<accession>A0A7G3KIM7</accession>
<dbReference type="EMBL" id="MK231123">
    <property type="protein sequence ID" value="QED43020.1"/>
    <property type="molecule type" value="Genomic_RNA"/>
</dbReference>
<evidence type="ECO:0000259" key="7">
    <source>
        <dbReference type="PROSITE" id="PS50507"/>
    </source>
</evidence>
<proteinExistence type="predicted"/>
<evidence type="ECO:0000256" key="4">
    <source>
        <dbReference type="ARBA" id="ARBA00022801"/>
    </source>
</evidence>
<organism evidence="8">
    <name type="scientific">Leucocoprinus gammaflexivirus G</name>
    <dbReference type="NCBI Taxonomy" id="2592762"/>
    <lineage>
        <taxon>Viruses</taxon>
        <taxon>Riboviria</taxon>
        <taxon>Orthornavirae</taxon>
        <taxon>Kitrinoviricota</taxon>
        <taxon>Alsuviricetes</taxon>
        <taxon>Tymovirales</taxon>
        <taxon>Gammaflexiviridae</taxon>
    </lineage>
</organism>
<sequence>MLLLNPSVQQIVFTGDPAQNLFLPPSNCPDREKMINPITLLKPFACEYLTVTHRLCPAVAGTLGFETTSKAEGELKRGRIGTGPIIVGTPGMVETATIGGRIAYTPITCQGSTINQAYTVQLDNTMINHTDHSIYTALTRGKTSVHVCHCNDNPAKLTNANSAILRALTQFLLTKDPTKLSIATQSHILRSTPRQLADPLNLPGSKPEPLDHYLHYRMLGGKIYSPDHPGLSLYQKIIAAAQPLINLLRHYCWRPLKMTYSAAKMAIALEHVPDLHYHTHDVPELTIPDDLLSTEPTSTLYFDPGDDNLPASVLPYSPHQLFEDPTLIDDAVHYLLPRPRIFGRELLYYDLTTQQIDETNYGTAIFLHHKRSDKATERWTYDSRHVPATRPPLHYLGGGYALFEAFTRTYGVEYPPFDYSMYSFSEMETLGAMLDKGLSNLQKASSKNEATLDVDKVNVFLKGQFISKLGTIYRDAKKGQMITECCQYLNRLFGPMIRYIYNCISSNIGPEILILKSRTDEEVEAWFQKHWQWSSANPFAPPTPDFSTASRSGFNTYEDDYTGFDSTQNEDFLTFQVLIMRSLQLPEYLIESFVWHHTHLFSFLGEMGVMIPSGAMHTYDFNTLDSMAFFALKHDLTPHVPLSQRTQLDETPIPHALTNLHPSSRARQPTTTIALAFSGDDTLANELVQVHPGFHRLPHAFRLLSTGTYTAIPHFVGKLHTPKGSFSDPVLLSGKILYKLSKGSLRDCALSYASHCYALHRNYSNVVPYLTNHENHCHATNLRLLRHALRVYRLPLLGSFFVKTISFCYRLL</sequence>